<keyword evidence="4" id="KW-1185">Reference proteome</keyword>
<dbReference type="STRING" id="1640674.SAMN05216323_100622"/>
<evidence type="ECO:0000313" key="4">
    <source>
        <dbReference type="Proteomes" id="UP000199452"/>
    </source>
</evidence>
<dbReference type="AlphaFoldDB" id="A0A1G6H1W4"/>
<evidence type="ECO:0000259" key="2">
    <source>
        <dbReference type="Pfam" id="PF02663"/>
    </source>
</evidence>
<sequence>MKKYLFVFFLFVGSNLLTIHSDAQESATIPIVVDTDCASDDFRAIAAFLTSSNFKVVGIICTDGGLSPSEGARGVRKLVADFGLSIPVVEGVDLGLNPSWRWMCRAIWKTEEQTNVIKSNYRDSLTRWFKNDQEQLTYVCLGPVSSLNGWLKQVEIPFNLRRVVWFYGESEGSTNVVSDAEAWRQLQLLPVNIHLVGQPLGNYSIFTEELLGKVSATEKPLALELKKRHEVGAIRGQLANSHFTMWDELVPVYLSYPSLFEVKPTSQNPHIAHVQIVDTSMVGDSYIKLFTGQGTALRGIVLESFPISEELLSPDLVPYAKAIQQRHGIEEWKLTVLTNEMHQHLGIYSIVGTKMGLFAREYFGVGLDKIKVVSLAGFMPPVSCLNDGLQISTGATLGRGSISVEQGGASIAGARFVYQGRVLVVTLKGSYSKLAADDISAGIVKYGNLTNGYWNLVRQLSIKYWLEWDRKEMFDFKEVK</sequence>
<dbReference type="InterPro" id="IPR003814">
    <property type="entry name" value="FmdEsu_dom"/>
</dbReference>
<dbReference type="Pfam" id="PF01156">
    <property type="entry name" value="IU_nuc_hydro"/>
    <property type="match status" value="1"/>
</dbReference>
<proteinExistence type="predicted"/>
<protein>
    <submittedName>
        <fullName evidence="3">Pyrimidine-specific ribonucleoside hydrolase</fullName>
    </submittedName>
</protein>
<dbReference type="InterPro" id="IPR001910">
    <property type="entry name" value="Inosine/uridine_hydrolase_dom"/>
</dbReference>
<evidence type="ECO:0000313" key="3">
    <source>
        <dbReference type="EMBL" id="SDB88297.1"/>
    </source>
</evidence>
<accession>A0A1G6H1W4</accession>
<dbReference type="RefSeq" id="WP_092435423.1">
    <property type="nucleotide sequence ID" value="NZ_FMYP01000006.1"/>
</dbReference>
<dbReference type="OrthoDB" id="1003200at2"/>
<organism evidence="3 4">
    <name type="scientific">Williamwhitmania taraxaci</name>
    <dbReference type="NCBI Taxonomy" id="1640674"/>
    <lineage>
        <taxon>Bacteria</taxon>
        <taxon>Pseudomonadati</taxon>
        <taxon>Bacteroidota</taxon>
        <taxon>Bacteroidia</taxon>
        <taxon>Bacteroidales</taxon>
        <taxon>Williamwhitmaniaceae</taxon>
        <taxon>Williamwhitmania</taxon>
    </lineage>
</organism>
<name>A0A1G6H1W4_9BACT</name>
<dbReference type="SUPFAM" id="SSF143555">
    <property type="entry name" value="FwdE-like"/>
    <property type="match status" value="1"/>
</dbReference>
<dbReference type="InterPro" id="IPR036452">
    <property type="entry name" value="Ribo_hydro-like"/>
</dbReference>
<dbReference type="Proteomes" id="UP000199452">
    <property type="component" value="Unassembled WGS sequence"/>
</dbReference>
<dbReference type="Gene3D" id="3.90.245.10">
    <property type="entry name" value="Ribonucleoside hydrolase-like"/>
    <property type="match status" value="1"/>
</dbReference>
<dbReference type="SUPFAM" id="SSF53590">
    <property type="entry name" value="Nucleoside hydrolase"/>
    <property type="match status" value="1"/>
</dbReference>
<gene>
    <name evidence="3" type="ORF">SAMN05216323_100622</name>
</gene>
<reference evidence="3 4" key="1">
    <citation type="submission" date="2016-09" db="EMBL/GenBank/DDBJ databases">
        <authorList>
            <person name="Capua I."/>
            <person name="De Benedictis P."/>
            <person name="Joannis T."/>
            <person name="Lombin L.H."/>
            <person name="Cattoli G."/>
        </authorList>
    </citation>
    <scope>NUCLEOTIDE SEQUENCE [LARGE SCALE GENOMIC DNA]</scope>
    <source>
        <strain evidence="3 4">A7P-90m</strain>
    </source>
</reference>
<keyword evidence="3" id="KW-0378">Hydrolase</keyword>
<evidence type="ECO:0000259" key="1">
    <source>
        <dbReference type="Pfam" id="PF01156"/>
    </source>
</evidence>
<dbReference type="Gene3D" id="3.30.1330.130">
    <property type="match status" value="1"/>
</dbReference>
<feature type="domain" description="Formylmethanofuran dehydrogenase subunit E" evidence="2">
    <location>
        <begin position="341"/>
        <end position="428"/>
    </location>
</feature>
<feature type="domain" description="Inosine/uridine-preferring nucleoside hydrolase" evidence="1">
    <location>
        <begin position="31"/>
        <end position="262"/>
    </location>
</feature>
<dbReference type="Pfam" id="PF02663">
    <property type="entry name" value="FmdE"/>
    <property type="match status" value="1"/>
</dbReference>
<dbReference type="EMBL" id="FMYP01000006">
    <property type="protein sequence ID" value="SDB88297.1"/>
    <property type="molecule type" value="Genomic_DNA"/>
</dbReference>
<dbReference type="GO" id="GO:0016799">
    <property type="term" value="F:hydrolase activity, hydrolyzing N-glycosyl compounds"/>
    <property type="evidence" value="ECO:0007669"/>
    <property type="project" value="InterPro"/>
</dbReference>